<dbReference type="Proteomes" id="UP000618579">
    <property type="component" value="Unassembled WGS sequence"/>
</dbReference>
<proteinExistence type="predicted"/>
<dbReference type="RefSeq" id="WP_171683802.1">
    <property type="nucleotide sequence ID" value="NZ_WHNZ01000023.1"/>
</dbReference>
<gene>
    <name evidence="1" type="ORF">GC097_13205</name>
</gene>
<evidence type="ECO:0000313" key="1">
    <source>
        <dbReference type="EMBL" id="NOV00971.1"/>
    </source>
</evidence>
<comment type="caution">
    <text evidence="1">The sequence shown here is derived from an EMBL/GenBank/DDBJ whole genome shotgun (WGS) entry which is preliminary data.</text>
</comment>
<reference evidence="1 2" key="1">
    <citation type="submission" date="2019-10" db="EMBL/GenBank/DDBJ databases">
        <title>Description of Paenibacillus pedi sp. nov.</title>
        <authorList>
            <person name="Carlier A."/>
            <person name="Qi S."/>
        </authorList>
    </citation>
    <scope>NUCLEOTIDE SEQUENCE [LARGE SCALE GENOMIC DNA]</scope>
    <source>
        <strain evidence="1 2">LMG 31457</strain>
    </source>
</reference>
<dbReference type="EMBL" id="WHNZ01000023">
    <property type="protein sequence ID" value="NOV00971.1"/>
    <property type="molecule type" value="Genomic_DNA"/>
</dbReference>
<evidence type="ECO:0000313" key="2">
    <source>
        <dbReference type="Proteomes" id="UP000618579"/>
    </source>
</evidence>
<sequence>MLPLTGALLLFSVDLSCFGLSCPVSPLAYPIDLKAGDNYKPVSIRETNGFTFNKNEIIAPFVEQPTRGVVWADVTLDGQTFTTNKIFMDLLPYQNLAGSTEITASHNQDAVNQLVDGKTIEGIHFDQSKWSVPANEKAWIQFKLPTKSQIANINLTSILWNKNISIHLKQ</sequence>
<keyword evidence="2" id="KW-1185">Reference proteome</keyword>
<evidence type="ECO:0008006" key="3">
    <source>
        <dbReference type="Google" id="ProtNLM"/>
    </source>
</evidence>
<organism evidence="1 2">
    <name type="scientific">Paenibacillus planticolens</name>
    <dbReference type="NCBI Taxonomy" id="2654976"/>
    <lineage>
        <taxon>Bacteria</taxon>
        <taxon>Bacillati</taxon>
        <taxon>Bacillota</taxon>
        <taxon>Bacilli</taxon>
        <taxon>Bacillales</taxon>
        <taxon>Paenibacillaceae</taxon>
        <taxon>Paenibacillus</taxon>
    </lineage>
</organism>
<accession>A0ABX1ZMA4</accession>
<protein>
    <recommendedName>
        <fullName evidence="3">DUF4352 domain-containing protein</fullName>
    </recommendedName>
</protein>
<name>A0ABX1ZMA4_9BACL</name>